<name>A0A7Z7NPA1_9BURK</name>
<evidence type="ECO:0000259" key="1">
    <source>
        <dbReference type="Pfam" id="PF18426"/>
    </source>
</evidence>
<dbReference type="InterPro" id="IPR041290">
    <property type="entry name" value="Tli4_C"/>
</dbReference>
<protein>
    <recommendedName>
        <fullName evidence="1">Tle cognate immunity protein 4 C-terminal domain-containing protein</fullName>
    </recommendedName>
</protein>
<dbReference type="Proteomes" id="UP000257139">
    <property type="component" value="Chromosome CBM2594_b"/>
</dbReference>
<feature type="domain" description="Tle cognate immunity protein 4 C-terminal" evidence="1">
    <location>
        <begin position="293"/>
        <end position="464"/>
    </location>
</feature>
<reference evidence="2 3" key="1">
    <citation type="submission" date="2018-01" db="EMBL/GenBank/DDBJ databases">
        <authorList>
            <person name="Clerissi C."/>
        </authorList>
    </citation>
    <scope>NUCLEOTIDE SEQUENCE [LARGE SCALE GENOMIC DNA]</scope>
    <source>
        <strain evidence="2">Cupriavidus taiwanensis STM 6021</strain>
    </source>
</reference>
<organism evidence="2 3">
    <name type="scientific">Cupriavidus taiwanensis</name>
    <dbReference type="NCBI Taxonomy" id="164546"/>
    <lineage>
        <taxon>Bacteria</taxon>
        <taxon>Pseudomonadati</taxon>
        <taxon>Pseudomonadota</taxon>
        <taxon>Betaproteobacteria</taxon>
        <taxon>Burkholderiales</taxon>
        <taxon>Burkholderiaceae</taxon>
        <taxon>Cupriavidus</taxon>
    </lineage>
</organism>
<evidence type="ECO:0000313" key="2">
    <source>
        <dbReference type="EMBL" id="SPC23083.1"/>
    </source>
</evidence>
<evidence type="ECO:0000313" key="3">
    <source>
        <dbReference type="Proteomes" id="UP000257139"/>
    </source>
</evidence>
<dbReference type="Pfam" id="PF18426">
    <property type="entry name" value="Tli4_C"/>
    <property type="match status" value="1"/>
</dbReference>
<accession>A0A7Z7NPA1</accession>
<dbReference type="AlphaFoldDB" id="A0A7Z7NPA1"/>
<proteinExistence type="predicted"/>
<gene>
    <name evidence="2" type="ORF">CBM2594_B50324</name>
</gene>
<dbReference type="EMBL" id="LT978514">
    <property type="protein sequence ID" value="SPC23083.1"/>
    <property type="molecule type" value="Genomic_DNA"/>
</dbReference>
<sequence>MSLSKGIHLMSRRRPQQLLRRTATICAVMTLFACGPRGQAEESKTTSGVDRFGKRVEIPNPSREDRLAALAPTYAKPADHKSECLGRLMFDTSEKMIVEWAVSSETSKNGSFDGLFQHFDDGTGKGRIQIETNQLNTVFAVYGPVTPKLREEFLNYREEMNAAALIGLSRALELQKETEDMYKRRPELLGPGIKEHVAEERARLEKELEDIKSGQHRKAIDLRRPNSAAFRADLKAAKPYFRGAIVLGKHIVAFQSMLRGFENYIEPTEDQWNIAESALRELVGKLQPRELYEIPKDRGFCLPYAFLRDDGTYGNKISTSFRFGDSPAVIYTLSVAAIPGGGASETTILNATGRSATGLLSHLPENTTVKQRLGPRPAKIGALTSEQGGIVVEAKRPGQPPREGYHVYTGYAGWAGSQILPTIEVVMESAARASYPKLTKDAPPYEQARPRLDALLKSIRLRPTTPPMPELVGIQ</sequence>
<dbReference type="PROSITE" id="PS51257">
    <property type="entry name" value="PROKAR_LIPOPROTEIN"/>
    <property type="match status" value="1"/>
</dbReference>